<organism evidence="2">
    <name type="scientific">Salmonella enterica subsp. salamae</name>
    <dbReference type="NCBI Taxonomy" id="59202"/>
    <lineage>
        <taxon>Bacteria</taxon>
        <taxon>Pseudomonadati</taxon>
        <taxon>Pseudomonadota</taxon>
        <taxon>Gammaproteobacteria</taxon>
        <taxon>Enterobacterales</taxon>
        <taxon>Enterobacteriaceae</taxon>
        <taxon>Salmonella</taxon>
    </lineage>
</organism>
<accession>A0A5Y2S9S5</accession>
<name>A0A5Y2S9S5_SALER</name>
<feature type="transmembrane region" description="Helical" evidence="1">
    <location>
        <begin position="45"/>
        <end position="70"/>
    </location>
</feature>
<dbReference type="EMBL" id="AAILSQ010000041">
    <property type="protein sequence ID" value="ECF6054027.1"/>
    <property type="molecule type" value="Genomic_DNA"/>
</dbReference>
<dbReference type="AlphaFoldDB" id="A0A5Y2S9S5"/>
<gene>
    <name evidence="2" type="ORF">FNN84_23025</name>
</gene>
<reference evidence="2" key="1">
    <citation type="submission" date="2019-07" db="EMBL/GenBank/DDBJ databases">
        <authorList>
            <person name="Ashton P.M."/>
            <person name="Dallman T."/>
            <person name="Nair S."/>
            <person name="De Pinna E."/>
            <person name="Peters T."/>
            <person name="Grant K."/>
        </authorList>
    </citation>
    <scope>NUCLEOTIDE SEQUENCE [LARGE SCALE GENOMIC DNA]</scope>
    <source>
        <strain evidence="2">107213</strain>
    </source>
</reference>
<keyword evidence="1" id="KW-0472">Membrane</keyword>
<evidence type="ECO:0000313" key="2">
    <source>
        <dbReference type="EMBL" id="ECF6054027.1"/>
    </source>
</evidence>
<evidence type="ECO:0008006" key="3">
    <source>
        <dbReference type="Google" id="ProtNLM"/>
    </source>
</evidence>
<keyword evidence="1" id="KW-1133">Transmembrane helix</keyword>
<sequence length="113" mass="11658">MSLILTLLFNNVFALFVGMSIYAFGFDICNATLYRIILFSCSHGLGAIPAILGMVSVGVSSIGGSLLAIAGAGDNLSSYIIAVAIPAGFAPFLIINLLSDKKNNSVVAESANL</sequence>
<protein>
    <recommendedName>
        <fullName evidence="3">MFS transporter</fullName>
    </recommendedName>
</protein>
<feature type="transmembrane region" description="Helical" evidence="1">
    <location>
        <begin position="12"/>
        <end position="33"/>
    </location>
</feature>
<proteinExistence type="predicted"/>
<keyword evidence="1" id="KW-0812">Transmembrane</keyword>
<dbReference type="Proteomes" id="UP000839746">
    <property type="component" value="Unassembled WGS sequence"/>
</dbReference>
<comment type="caution">
    <text evidence="2">The sequence shown here is derived from an EMBL/GenBank/DDBJ whole genome shotgun (WGS) entry which is preliminary data.</text>
</comment>
<evidence type="ECO:0000256" key="1">
    <source>
        <dbReference type="SAM" id="Phobius"/>
    </source>
</evidence>
<feature type="transmembrane region" description="Helical" evidence="1">
    <location>
        <begin position="76"/>
        <end position="98"/>
    </location>
</feature>